<dbReference type="Pfam" id="PF00005">
    <property type="entry name" value="ABC_tran"/>
    <property type="match status" value="1"/>
</dbReference>
<keyword evidence="4" id="KW-0547">Nucleotide-binding</keyword>
<accession>A0ABS6E612</accession>
<keyword evidence="4" id="KW-0067">ATP-binding</keyword>
<gene>
    <name evidence="4" type="ORF">KQI42_10115</name>
</gene>
<dbReference type="EMBL" id="JAHLPM010000008">
    <property type="protein sequence ID" value="MBU5438365.1"/>
    <property type="molecule type" value="Genomic_DNA"/>
</dbReference>
<dbReference type="RefSeq" id="WP_216519444.1">
    <property type="nucleotide sequence ID" value="NZ_JAHLPM010000008.1"/>
</dbReference>
<reference evidence="4 5" key="1">
    <citation type="submission" date="2021-06" db="EMBL/GenBank/DDBJ databases">
        <authorList>
            <person name="Sun Q."/>
            <person name="Li D."/>
        </authorList>
    </citation>
    <scope>NUCLEOTIDE SEQUENCE [LARGE SCALE GENOMIC DNA]</scope>
    <source>
        <strain evidence="4 5">MSJ-40</strain>
    </source>
</reference>
<dbReference type="InterPro" id="IPR003439">
    <property type="entry name" value="ABC_transporter-like_ATP-bd"/>
</dbReference>
<evidence type="ECO:0000256" key="1">
    <source>
        <dbReference type="ARBA" id="ARBA00005417"/>
    </source>
</evidence>
<dbReference type="PANTHER" id="PTHR43335:SF8">
    <property type="entry name" value="ABC TRANSPORTER, ATP-BINDING PROTEIN"/>
    <property type="match status" value="1"/>
</dbReference>
<protein>
    <submittedName>
        <fullName evidence="4">ABC transporter ATP-binding protein</fullName>
    </submittedName>
</protein>
<evidence type="ECO:0000313" key="5">
    <source>
        <dbReference type="Proteomes" id="UP000749471"/>
    </source>
</evidence>
<name>A0ABS6E612_9FIRM</name>
<dbReference type="GO" id="GO:0005524">
    <property type="term" value="F:ATP binding"/>
    <property type="evidence" value="ECO:0007669"/>
    <property type="project" value="UniProtKB-KW"/>
</dbReference>
<dbReference type="InterPro" id="IPR003593">
    <property type="entry name" value="AAA+_ATPase"/>
</dbReference>
<comment type="caution">
    <text evidence="4">The sequence shown here is derived from an EMBL/GenBank/DDBJ whole genome shotgun (WGS) entry which is preliminary data.</text>
</comment>
<dbReference type="Proteomes" id="UP000749471">
    <property type="component" value="Unassembled WGS sequence"/>
</dbReference>
<dbReference type="PANTHER" id="PTHR43335">
    <property type="entry name" value="ABC TRANSPORTER, ATP-BINDING PROTEIN"/>
    <property type="match status" value="1"/>
</dbReference>
<evidence type="ECO:0000256" key="2">
    <source>
        <dbReference type="ARBA" id="ARBA00022448"/>
    </source>
</evidence>
<evidence type="ECO:0000259" key="3">
    <source>
        <dbReference type="PROSITE" id="PS50893"/>
    </source>
</evidence>
<feature type="domain" description="ABC transporter" evidence="3">
    <location>
        <begin position="5"/>
        <end position="233"/>
    </location>
</feature>
<organism evidence="4 5">
    <name type="scientific">Tissierella simiarum</name>
    <dbReference type="NCBI Taxonomy" id="2841534"/>
    <lineage>
        <taxon>Bacteria</taxon>
        <taxon>Bacillati</taxon>
        <taxon>Bacillota</taxon>
        <taxon>Tissierellia</taxon>
        <taxon>Tissierellales</taxon>
        <taxon>Tissierellaceae</taxon>
        <taxon>Tissierella</taxon>
    </lineage>
</organism>
<keyword evidence="5" id="KW-1185">Reference proteome</keyword>
<evidence type="ECO:0000313" key="4">
    <source>
        <dbReference type="EMBL" id="MBU5438365.1"/>
    </source>
</evidence>
<comment type="similarity">
    <text evidence="1">Belongs to the ABC transporter superfamily.</text>
</comment>
<keyword evidence="2" id="KW-0813">Transport</keyword>
<proteinExistence type="inferred from homology"/>
<dbReference type="SMART" id="SM00382">
    <property type="entry name" value="AAA"/>
    <property type="match status" value="1"/>
</dbReference>
<sequence length="305" mass="34253">MENIIKVKGLTKKYNNFLALDNVSLEIKKGRIYGILGRNGAGKTTIMKSILGLTFPTSGEIYIKGAPIDYKDKKQFFTIGSMIETPAFYSNLSARENLELFALIRGITQKNAIEKALDIVGLEINSNKPFASFSMGMKQRLGIANALLHEPEVLILDEPTNGLDPMGIVEVRNILIDLCRDFSKTILISSHILSEIEKVADDIAFIEKGRVVEESSMESIRSRCGKYTSYVVSDVYNSARLLEENYENLNYIVIDNKEIRVFELNDKTNSINRLLINNGIDVFQITTQNESLEEYFKKLTGGDGK</sequence>
<dbReference type="PROSITE" id="PS50893">
    <property type="entry name" value="ABC_TRANSPORTER_2"/>
    <property type="match status" value="1"/>
</dbReference>